<proteinExistence type="predicted"/>
<dbReference type="EMBL" id="CAADGD010000020">
    <property type="protein sequence ID" value="VFK69857.1"/>
    <property type="molecule type" value="Genomic_DNA"/>
</dbReference>
<dbReference type="AlphaFoldDB" id="A0A451AVD1"/>
<protein>
    <submittedName>
        <fullName evidence="2">Uncharacterized protein</fullName>
    </submittedName>
</protein>
<evidence type="ECO:0000313" key="1">
    <source>
        <dbReference type="EMBL" id="VFK60631.1"/>
    </source>
</evidence>
<dbReference type="EMBL" id="CAADFZ010000012">
    <property type="protein sequence ID" value="VFK60631.1"/>
    <property type="molecule type" value="Genomic_DNA"/>
</dbReference>
<name>A0A451AVD1_9GAMM</name>
<accession>A0A451AVD1</accession>
<reference evidence="2" key="1">
    <citation type="submission" date="2019-02" db="EMBL/GenBank/DDBJ databases">
        <authorList>
            <person name="Gruber-Vodicka R. H."/>
            <person name="Seah K. B. B."/>
        </authorList>
    </citation>
    <scope>NUCLEOTIDE SEQUENCE</scope>
    <source>
        <strain evidence="2">BECK_BY19</strain>
        <strain evidence="1">BECK_BY8</strain>
    </source>
</reference>
<sequence>MKDGHTSFLPILLRLLKSLRMDQVLAKLRLNMINLFIFRSALQMDQVFNGSLLAQDYGSLLSGEASLGHLFQTSSKLRAPKFS</sequence>
<gene>
    <name evidence="1" type="ORF">BECKUNK1418G_GA0071005_101222</name>
    <name evidence="2" type="ORF">BECKUNK1418H_GA0071006_102020</name>
</gene>
<evidence type="ECO:0000313" key="2">
    <source>
        <dbReference type="EMBL" id="VFK69857.1"/>
    </source>
</evidence>
<organism evidence="2">
    <name type="scientific">Candidatus Kentrum sp. UNK</name>
    <dbReference type="NCBI Taxonomy" id="2126344"/>
    <lineage>
        <taxon>Bacteria</taxon>
        <taxon>Pseudomonadati</taxon>
        <taxon>Pseudomonadota</taxon>
        <taxon>Gammaproteobacteria</taxon>
        <taxon>Candidatus Kentrum</taxon>
    </lineage>
</organism>